<comment type="caution">
    <text evidence="2">The sequence shown here is derived from an EMBL/GenBank/DDBJ whole genome shotgun (WGS) entry which is preliminary data.</text>
</comment>
<accession>A0A4R1GLF3</accession>
<keyword evidence="3" id="KW-1185">Reference proteome</keyword>
<feature type="region of interest" description="Disordered" evidence="1">
    <location>
        <begin position="16"/>
        <end position="38"/>
    </location>
</feature>
<evidence type="ECO:0000313" key="2">
    <source>
        <dbReference type="EMBL" id="TCK09068.1"/>
    </source>
</evidence>
<evidence type="ECO:0000256" key="1">
    <source>
        <dbReference type="SAM" id="MobiDB-lite"/>
    </source>
</evidence>
<organism evidence="2 3">
    <name type="scientific">Marinobacterium mangrovicola</name>
    <dbReference type="NCBI Taxonomy" id="1476959"/>
    <lineage>
        <taxon>Bacteria</taxon>
        <taxon>Pseudomonadati</taxon>
        <taxon>Pseudomonadota</taxon>
        <taxon>Gammaproteobacteria</taxon>
        <taxon>Oceanospirillales</taxon>
        <taxon>Oceanospirillaceae</taxon>
        <taxon>Marinobacterium</taxon>
    </lineage>
</organism>
<evidence type="ECO:0000313" key="3">
    <source>
        <dbReference type="Proteomes" id="UP000294546"/>
    </source>
</evidence>
<dbReference type="Proteomes" id="UP000294546">
    <property type="component" value="Unassembled WGS sequence"/>
</dbReference>
<protein>
    <submittedName>
        <fullName evidence="2">Uncharacterized protein</fullName>
    </submittedName>
</protein>
<sequence>MSRGFDFAKNSEQLAQRARSCGEENVSRITSGKGTREERLARLEKRHQDLKAALEREDAVITL</sequence>
<dbReference type="AlphaFoldDB" id="A0A4R1GLF3"/>
<dbReference type="EMBL" id="SMFU01000007">
    <property type="protein sequence ID" value="TCK09068.1"/>
    <property type="molecule type" value="Genomic_DNA"/>
</dbReference>
<gene>
    <name evidence="2" type="ORF">CLV83_1169</name>
</gene>
<proteinExistence type="predicted"/>
<name>A0A4R1GLF3_9GAMM</name>
<dbReference type="RefSeq" id="WP_132288775.1">
    <property type="nucleotide sequence ID" value="NZ_SMFU01000007.1"/>
</dbReference>
<reference evidence="2 3" key="1">
    <citation type="submission" date="2019-03" db="EMBL/GenBank/DDBJ databases">
        <title>Genomic Encyclopedia of Archaeal and Bacterial Type Strains, Phase II (KMG-II): from individual species to whole genera.</title>
        <authorList>
            <person name="Goeker M."/>
        </authorList>
    </citation>
    <scope>NUCLEOTIDE SEQUENCE [LARGE SCALE GENOMIC DNA]</scope>
    <source>
        <strain evidence="2 3">DSM 27697</strain>
    </source>
</reference>